<dbReference type="PANTHER" id="PTHR47918:SF1">
    <property type="entry name" value="DNA-BINDING PROTEIN FIS"/>
    <property type="match status" value="1"/>
</dbReference>
<name>A0A3E1K758_9GAMM</name>
<dbReference type="PANTHER" id="PTHR47918">
    <property type="entry name" value="DNA-BINDING PROTEIN FIS"/>
    <property type="match status" value="1"/>
</dbReference>
<dbReference type="EMBL" id="QUZK01000041">
    <property type="protein sequence ID" value="RFF29865.1"/>
    <property type="molecule type" value="Genomic_DNA"/>
</dbReference>
<protein>
    <submittedName>
        <fullName evidence="2">Fis family transcriptional regulator</fullName>
    </submittedName>
</protein>
<dbReference type="Gene3D" id="1.10.10.60">
    <property type="entry name" value="Homeodomain-like"/>
    <property type="match status" value="1"/>
</dbReference>
<dbReference type="GO" id="GO:0043565">
    <property type="term" value="F:sequence-specific DNA binding"/>
    <property type="evidence" value="ECO:0007669"/>
    <property type="project" value="InterPro"/>
</dbReference>
<sequence length="68" mass="7677">MRCVVRQYLDDMGHTPPDNLHGLIMGEAERALVETVLEHTGGNQSKASDILGITRTTLRNRIRRYGLE</sequence>
<dbReference type="Pfam" id="PF02954">
    <property type="entry name" value="HTH_8"/>
    <property type="match status" value="1"/>
</dbReference>
<dbReference type="SUPFAM" id="SSF46689">
    <property type="entry name" value="Homeodomain-like"/>
    <property type="match status" value="1"/>
</dbReference>
<dbReference type="AlphaFoldDB" id="A0A3E1K758"/>
<feature type="domain" description="DNA binding HTH" evidence="1">
    <location>
        <begin position="27"/>
        <end position="65"/>
    </location>
</feature>
<organism evidence="2 3">
    <name type="scientific">Wenzhouxiangella sediminis</name>
    <dbReference type="NCBI Taxonomy" id="1792836"/>
    <lineage>
        <taxon>Bacteria</taxon>
        <taxon>Pseudomonadati</taxon>
        <taxon>Pseudomonadota</taxon>
        <taxon>Gammaproteobacteria</taxon>
        <taxon>Chromatiales</taxon>
        <taxon>Wenzhouxiangellaceae</taxon>
        <taxon>Wenzhouxiangella</taxon>
    </lineage>
</organism>
<proteinExistence type="predicted"/>
<evidence type="ECO:0000313" key="2">
    <source>
        <dbReference type="EMBL" id="RFF29865.1"/>
    </source>
</evidence>
<gene>
    <name evidence="2" type="ORF">DZC52_10500</name>
</gene>
<evidence type="ECO:0000259" key="1">
    <source>
        <dbReference type="Pfam" id="PF02954"/>
    </source>
</evidence>
<dbReference type="InterPro" id="IPR002197">
    <property type="entry name" value="HTH_Fis"/>
</dbReference>
<keyword evidence="3" id="KW-1185">Reference proteome</keyword>
<dbReference type="PRINTS" id="PR01590">
    <property type="entry name" value="HTHFIS"/>
</dbReference>
<evidence type="ECO:0000313" key="3">
    <source>
        <dbReference type="Proteomes" id="UP000260351"/>
    </source>
</evidence>
<reference evidence="2 3" key="1">
    <citation type="submission" date="2018-08" db="EMBL/GenBank/DDBJ databases">
        <title>Wenzhouxiangella salilacus sp. nov., a novel bacterium isolated from a saline lake in Xinjiang Province, China.</title>
        <authorList>
            <person name="Han S."/>
        </authorList>
    </citation>
    <scope>NUCLEOTIDE SEQUENCE [LARGE SCALE GENOMIC DNA]</scope>
    <source>
        <strain evidence="2 3">XDB06</strain>
    </source>
</reference>
<dbReference type="InterPro" id="IPR009057">
    <property type="entry name" value="Homeodomain-like_sf"/>
</dbReference>
<comment type="caution">
    <text evidence="2">The sequence shown here is derived from an EMBL/GenBank/DDBJ whole genome shotgun (WGS) entry which is preliminary data.</text>
</comment>
<dbReference type="InterPro" id="IPR050207">
    <property type="entry name" value="Trans_regulatory_Fis"/>
</dbReference>
<dbReference type="Proteomes" id="UP000260351">
    <property type="component" value="Unassembled WGS sequence"/>
</dbReference>
<accession>A0A3E1K758</accession>